<dbReference type="SUPFAM" id="SSF88713">
    <property type="entry name" value="Glycoside hydrolase/deacetylase"/>
    <property type="match status" value="1"/>
</dbReference>
<dbReference type="Gene3D" id="3.20.20.370">
    <property type="entry name" value="Glycoside hydrolase/deacetylase"/>
    <property type="match status" value="1"/>
</dbReference>
<keyword evidence="3" id="KW-1185">Reference proteome</keyword>
<dbReference type="Proteomes" id="UP000282184">
    <property type="component" value="Unassembled WGS sequence"/>
</dbReference>
<gene>
    <name evidence="2" type="ORF">EJV47_04195</name>
</gene>
<dbReference type="GO" id="GO:0005975">
    <property type="term" value="P:carbohydrate metabolic process"/>
    <property type="evidence" value="ECO:0007669"/>
    <property type="project" value="InterPro"/>
</dbReference>
<evidence type="ECO:0000259" key="1">
    <source>
        <dbReference type="Pfam" id="PF23019"/>
    </source>
</evidence>
<dbReference type="OrthoDB" id="5573484at2"/>
<dbReference type="Pfam" id="PF23019">
    <property type="entry name" value="DUF7033"/>
    <property type="match status" value="1"/>
</dbReference>
<feature type="domain" description="DUF7033" evidence="1">
    <location>
        <begin position="102"/>
        <end position="190"/>
    </location>
</feature>
<dbReference type="InterPro" id="IPR011330">
    <property type="entry name" value="Glyco_hydro/deAcase_b/a-brl"/>
</dbReference>
<comment type="caution">
    <text evidence="2">The sequence shown here is derived from an EMBL/GenBank/DDBJ whole genome shotgun (WGS) entry which is preliminary data.</text>
</comment>
<evidence type="ECO:0000313" key="2">
    <source>
        <dbReference type="EMBL" id="RTQ52235.1"/>
    </source>
</evidence>
<reference evidence="2 3" key="1">
    <citation type="submission" date="2018-12" db="EMBL/GenBank/DDBJ databases">
        <title>Hymenobacter gummosus sp. nov., isolated from a spring.</title>
        <authorList>
            <person name="Nie L."/>
        </authorList>
    </citation>
    <scope>NUCLEOTIDE SEQUENCE [LARGE SCALE GENOMIC DNA]</scope>
    <source>
        <strain evidence="2 3">KCTC 52166</strain>
    </source>
</reference>
<sequence>MATSSSLPPLNARPVSPETRLAYVLRHFRMAYEFEGELPSIGYATTQPSIEVAAGDAGFFSRTEPCAPAPVFLIWNGRELPFFFASGFTGPLLTLSPSRAEIHADVVSAAFYLLSGWQEYYSEERDQYGRFPYSASVQQRYGFVTVPVVNYYFEVLRVAVEHVSGQMLHPRRWLGGAPFATFITHDIDNLRSAWKEPAKQALRRGQVGNVLRQLGRHFTQPDAWDNLETVQQAVAQYGAASTFFFIPEHRRAANGTPNADYFLPDIAPKIDALRAAGAEIQLHGSIGTSTDSKRLGAETQDLPRASDSPAGLRFHYLYWEPRRTPGLLDGWVFDYDSTLGFAEHFGFRNSYCRPFHPFNFEEGDACHFLEIPLSLMDATLHHPRYLQLAPAEIMPAIEPMLREIERFGGVFTLLWHNENFDPANEHNGPREFHRIMAYLRSRQTAFLTGRQIVEGMSLGG</sequence>
<accession>A0A431U6F0</accession>
<dbReference type="InterPro" id="IPR054297">
    <property type="entry name" value="DUF7033"/>
</dbReference>
<protein>
    <recommendedName>
        <fullName evidence="1">DUF7033 domain-containing protein</fullName>
    </recommendedName>
</protein>
<organism evidence="2 3">
    <name type="scientific">Hymenobacter gummosus</name>
    <dbReference type="NCBI Taxonomy" id="1776032"/>
    <lineage>
        <taxon>Bacteria</taxon>
        <taxon>Pseudomonadati</taxon>
        <taxon>Bacteroidota</taxon>
        <taxon>Cytophagia</taxon>
        <taxon>Cytophagales</taxon>
        <taxon>Hymenobacteraceae</taxon>
        <taxon>Hymenobacter</taxon>
    </lineage>
</organism>
<dbReference type="AlphaFoldDB" id="A0A431U6F0"/>
<name>A0A431U6F0_9BACT</name>
<proteinExistence type="predicted"/>
<dbReference type="RefSeq" id="WP_126691893.1">
    <property type="nucleotide sequence ID" value="NZ_RXOF01000002.1"/>
</dbReference>
<dbReference type="EMBL" id="RXOF01000002">
    <property type="protein sequence ID" value="RTQ52235.1"/>
    <property type="molecule type" value="Genomic_DNA"/>
</dbReference>
<evidence type="ECO:0000313" key="3">
    <source>
        <dbReference type="Proteomes" id="UP000282184"/>
    </source>
</evidence>